<evidence type="ECO:0000313" key="1">
    <source>
        <dbReference type="EMBL" id="KAJ7650950.1"/>
    </source>
</evidence>
<protein>
    <submittedName>
        <fullName evidence="1">Uncharacterized protein</fullName>
    </submittedName>
</protein>
<comment type="caution">
    <text evidence="1">The sequence shown here is derived from an EMBL/GenBank/DDBJ whole genome shotgun (WGS) entry which is preliminary data.</text>
</comment>
<organism evidence="1 2">
    <name type="scientific">Roridomyces roridus</name>
    <dbReference type="NCBI Taxonomy" id="1738132"/>
    <lineage>
        <taxon>Eukaryota</taxon>
        <taxon>Fungi</taxon>
        <taxon>Dikarya</taxon>
        <taxon>Basidiomycota</taxon>
        <taxon>Agaricomycotina</taxon>
        <taxon>Agaricomycetes</taxon>
        <taxon>Agaricomycetidae</taxon>
        <taxon>Agaricales</taxon>
        <taxon>Marasmiineae</taxon>
        <taxon>Mycenaceae</taxon>
        <taxon>Roridomyces</taxon>
    </lineage>
</organism>
<evidence type="ECO:0000313" key="2">
    <source>
        <dbReference type="Proteomes" id="UP001221142"/>
    </source>
</evidence>
<gene>
    <name evidence="1" type="ORF">FB45DRAFT_28786</name>
</gene>
<dbReference type="EMBL" id="JARKIF010000001">
    <property type="protein sequence ID" value="KAJ7650950.1"/>
    <property type="molecule type" value="Genomic_DNA"/>
</dbReference>
<sequence length="115" mass="12666">MPQSCALESLGVTFILFYSSCCCRELSLPTASISPSAIPLMSLRTRARGCSFNPPAEAEVEWSNFFAVVRIRSISYAAPPRRKSQSAVLRRCVASTTQKGWVMTIRHPAAPRSRS</sequence>
<dbReference type="AlphaFoldDB" id="A0AAD7CKA6"/>
<name>A0AAD7CKA6_9AGAR</name>
<reference evidence="1" key="1">
    <citation type="submission" date="2023-03" db="EMBL/GenBank/DDBJ databases">
        <title>Massive genome expansion in bonnet fungi (Mycena s.s.) driven by repeated elements and novel gene families across ecological guilds.</title>
        <authorList>
            <consortium name="Lawrence Berkeley National Laboratory"/>
            <person name="Harder C.B."/>
            <person name="Miyauchi S."/>
            <person name="Viragh M."/>
            <person name="Kuo A."/>
            <person name="Thoen E."/>
            <person name="Andreopoulos B."/>
            <person name="Lu D."/>
            <person name="Skrede I."/>
            <person name="Drula E."/>
            <person name="Henrissat B."/>
            <person name="Morin E."/>
            <person name="Kohler A."/>
            <person name="Barry K."/>
            <person name="LaButti K."/>
            <person name="Morin E."/>
            <person name="Salamov A."/>
            <person name="Lipzen A."/>
            <person name="Mereny Z."/>
            <person name="Hegedus B."/>
            <person name="Baldrian P."/>
            <person name="Stursova M."/>
            <person name="Weitz H."/>
            <person name="Taylor A."/>
            <person name="Grigoriev I.V."/>
            <person name="Nagy L.G."/>
            <person name="Martin F."/>
            <person name="Kauserud H."/>
        </authorList>
    </citation>
    <scope>NUCLEOTIDE SEQUENCE</scope>
    <source>
        <strain evidence="1">9284</strain>
    </source>
</reference>
<accession>A0AAD7CKA6</accession>
<dbReference type="Proteomes" id="UP001221142">
    <property type="component" value="Unassembled WGS sequence"/>
</dbReference>
<proteinExistence type="predicted"/>
<keyword evidence="2" id="KW-1185">Reference proteome</keyword>